<accession>Q54TS7</accession>
<protein>
    <submittedName>
        <fullName evidence="1">Uncharacterized protein</fullName>
    </submittedName>
</protein>
<dbReference type="RefSeq" id="XP_640514.1">
    <property type="nucleotide sequence ID" value="XM_635422.1"/>
</dbReference>
<dbReference type="HOGENOM" id="CLU_2578869_0_0_1"/>
<evidence type="ECO:0000313" key="2">
    <source>
        <dbReference type="Proteomes" id="UP000002195"/>
    </source>
</evidence>
<proteinExistence type="predicted"/>
<dbReference type="AlphaFoldDB" id="Q54TS7"/>
<dbReference type="KEGG" id="ddi:DDB_G0281583"/>
<sequence>MECFEYDILLEIRSQMNYVRNDKNKRVIEFEDGLEMPIFKNNDFSCKDIDLMTSPNDKNFSTPLIEINNPKYTFPFLSNTF</sequence>
<gene>
    <name evidence="1" type="ORF">DDB_G0281583</name>
</gene>
<dbReference type="Proteomes" id="UP000002195">
    <property type="component" value="Unassembled WGS sequence"/>
</dbReference>
<comment type="caution">
    <text evidence="1">The sequence shown here is derived from an EMBL/GenBank/DDBJ whole genome shotgun (WGS) entry which is preliminary data.</text>
</comment>
<organism evidence="1 2">
    <name type="scientific">Dictyostelium discoideum</name>
    <name type="common">Social amoeba</name>
    <dbReference type="NCBI Taxonomy" id="44689"/>
    <lineage>
        <taxon>Eukaryota</taxon>
        <taxon>Amoebozoa</taxon>
        <taxon>Evosea</taxon>
        <taxon>Eumycetozoa</taxon>
        <taxon>Dictyostelia</taxon>
        <taxon>Dictyosteliales</taxon>
        <taxon>Dictyosteliaceae</taxon>
        <taxon>Dictyostelium</taxon>
    </lineage>
</organism>
<dbReference type="dictyBase" id="DDB_G0281583"/>
<keyword evidence="2" id="KW-1185">Reference proteome</keyword>
<dbReference type="PaxDb" id="44689-DDB0233704"/>
<evidence type="ECO:0000313" key="1">
    <source>
        <dbReference type="EMBL" id="EAL66553.1"/>
    </source>
</evidence>
<dbReference type="EMBL" id="AAFI02000042">
    <property type="protein sequence ID" value="EAL66553.1"/>
    <property type="molecule type" value="Genomic_DNA"/>
</dbReference>
<dbReference type="VEuPathDB" id="AmoebaDB:DDB_G0281583"/>
<dbReference type="InParanoid" id="Q54TS7"/>
<name>Q54TS7_DICDI</name>
<dbReference type="GeneID" id="8623124"/>
<reference evidence="1 2" key="1">
    <citation type="journal article" date="2005" name="Nature">
        <title>The genome of the social amoeba Dictyostelium discoideum.</title>
        <authorList>
            <consortium name="The Dictyostelium discoideum Sequencing Consortium"/>
            <person name="Eichinger L."/>
            <person name="Pachebat J.A."/>
            <person name="Glockner G."/>
            <person name="Rajandream M.A."/>
            <person name="Sucgang R."/>
            <person name="Berriman M."/>
            <person name="Song J."/>
            <person name="Olsen R."/>
            <person name="Szafranski K."/>
            <person name="Xu Q."/>
            <person name="Tunggal B."/>
            <person name="Kummerfeld S."/>
            <person name="Madera M."/>
            <person name="Konfortov B.A."/>
            <person name="Rivero F."/>
            <person name="Bankier A.T."/>
            <person name="Lehmann R."/>
            <person name="Hamlin N."/>
            <person name="Davies R."/>
            <person name="Gaudet P."/>
            <person name="Fey P."/>
            <person name="Pilcher K."/>
            <person name="Chen G."/>
            <person name="Saunders D."/>
            <person name="Sodergren E."/>
            <person name="Davis P."/>
            <person name="Kerhornou A."/>
            <person name="Nie X."/>
            <person name="Hall N."/>
            <person name="Anjard C."/>
            <person name="Hemphill L."/>
            <person name="Bason N."/>
            <person name="Farbrother P."/>
            <person name="Desany B."/>
            <person name="Just E."/>
            <person name="Morio T."/>
            <person name="Rost R."/>
            <person name="Churcher C."/>
            <person name="Cooper J."/>
            <person name="Haydock S."/>
            <person name="van Driessche N."/>
            <person name="Cronin A."/>
            <person name="Goodhead I."/>
            <person name="Muzny D."/>
            <person name="Mourier T."/>
            <person name="Pain A."/>
            <person name="Lu M."/>
            <person name="Harper D."/>
            <person name="Lindsay R."/>
            <person name="Hauser H."/>
            <person name="James K."/>
            <person name="Quiles M."/>
            <person name="Madan Babu M."/>
            <person name="Saito T."/>
            <person name="Buchrieser C."/>
            <person name="Wardroper A."/>
            <person name="Felder M."/>
            <person name="Thangavelu M."/>
            <person name="Johnson D."/>
            <person name="Knights A."/>
            <person name="Loulseged H."/>
            <person name="Mungall K."/>
            <person name="Oliver K."/>
            <person name="Price C."/>
            <person name="Quail M.A."/>
            <person name="Urushihara H."/>
            <person name="Hernandez J."/>
            <person name="Rabbinowitsch E."/>
            <person name="Steffen D."/>
            <person name="Sanders M."/>
            <person name="Ma J."/>
            <person name="Kohara Y."/>
            <person name="Sharp S."/>
            <person name="Simmonds M."/>
            <person name="Spiegler S."/>
            <person name="Tivey A."/>
            <person name="Sugano S."/>
            <person name="White B."/>
            <person name="Walker D."/>
            <person name="Woodward J."/>
            <person name="Winckler T."/>
            <person name="Tanaka Y."/>
            <person name="Shaulsky G."/>
            <person name="Schleicher M."/>
            <person name="Weinstock G."/>
            <person name="Rosenthal A."/>
            <person name="Cox E.C."/>
            <person name="Chisholm R.L."/>
            <person name="Gibbs R."/>
            <person name="Loomis W.F."/>
            <person name="Platzer M."/>
            <person name="Kay R.R."/>
            <person name="Williams J."/>
            <person name="Dear P.H."/>
            <person name="Noegel A.A."/>
            <person name="Barrell B."/>
            <person name="Kuspa A."/>
        </authorList>
    </citation>
    <scope>NUCLEOTIDE SEQUENCE [LARGE SCALE GENOMIC DNA]</scope>
    <source>
        <strain evidence="1 2">AX4</strain>
    </source>
</reference>